<gene>
    <name evidence="2" type="ORF">CLV83_3738</name>
</gene>
<name>A0A4R1GC48_9GAMM</name>
<dbReference type="EMBL" id="SMFU01000011">
    <property type="protein sequence ID" value="TCK04320.1"/>
    <property type="molecule type" value="Genomic_DNA"/>
</dbReference>
<organism evidence="2 3">
    <name type="scientific">Marinobacterium mangrovicola</name>
    <dbReference type="NCBI Taxonomy" id="1476959"/>
    <lineage>
        <taxon>Bacteria</taxon>
        <taxon>Pseudomonadati</taxon>
        <taxon>Pseudomonadota</taxon>
        <taxon>Gammaproteobacteria</taxon>
        <taxon>Oceanospirillales</taxon>
        <taxon>Oceanospirillaceae</taxon>
        <taxon>Marinobacterium</taxon>
    </lineage>
</organism>
<dbReference type="Proteomes" id="UP000294546">
    <property type="component" value="Unassembled WGS sequence"/>
</dbReference>
<dbReference type="Gene3D" id="2.40.160.10">
    <property type="entry name" value="Porin"/>
    <property type="match status" value="1"/>
</dbReference>
<dbReference type="AlphaFoldDB" id="A0A4R1GC48"/>
<accession>A0A4R1GC48</accession>
<dbReference type="SUPFAM" id="SSF56935">
    <property type="entry name" value="Porins"/>
    <property type="match status" value="1"/>
</dbReference>
<dbReference type="InterPro" id="IPR023614">
    <property type="entry name" value="Porin_dom_sf"/>
</dbReference>
<evidence type="ECO:0000313" key="2">
    <source>
        <dbReference type="EMBL" id="TCK04320.1"/>
    </source>
</evidence>
<sequence length="357" mass="38711">MKIKKIAAAIMVAGLSSQVSALELGEFNGTTFSVGGYVKAEGVFSMPDDDDNFFEGGARQSRINFSAAKNVDGHQVRGFIESDFWDNNTTNNDSTYAMRLRHAYISVDNLTVGQTWNGQFFATAPFDTEMINLWGVGTGTLAGNGAVIRPDLVLHYSLGGFRFTFQDPVYEDADYPDMVVAYTKRTQGGHAFNLAITGREVETVGDESDFGAAISLASKFRFGNTSFSLSGFTGEGAGIYAGWGYNGAMGPATSDYNPVKDELIRTTGFAVGASHKFNDQWRANIRYGQTKADEVAAGMDEDTLKLALVNLIYTHSTGVDFGIEFRDQNVANRPPSAANTSQRPAGSQVEVMAMYKF</sequence>
<protein>
    <submittedName>
        <fullName evidence="2">Putative porin</fullName>
    </submittedName>
</protein>
<reference evidence="2 3" key="1">
    <citation type="submission" date="2019-03" db="EMBL/GenBank/DDBJ databases">
        <title>Genomic Encyclopedia of Archaeal and Bacterial Type Strains, Phase II (KMG-II): from individual species to whole genera.</title>
        <authorList>
            <person name="Goeker M."/>
        </authorList>
    </citation>
    <scope>NUCLEOTIDE SEQUENCE [LARGE SCALE GENOMIC DNA]</scope>
    <source>
        <strain evidence="2 3">DSM 27697</strain>
    </source>
</reference>
<feature type="chain" id="PRO_5020764257" evidence="1">
    <location>
        <begin position="22"/>
        <end position="357"/>
    </location>
</feature>
<evidence type="ECO:0000313" key="3">
    <source>
        <dbReference type="Proteomes" id="UP000294546"/>
    </source>
</evidence>
<comment type="caution">
    <text evidence="2">The sequence shown here is derived from an EMBL/GenBank/DDBJ whole genome shotgun (WGS) entry which is preliminary data.</text>
</comment>
<dbReference type="OrthoDB" id="190887at2"/>
<dbReference type="RefSeq" id="WP_132296019.1">
    <property type="nucleotide sequence ID" value="NZ_SMFU01000011.1"/>
</dbReference>
<feature type="signal peptide" evidence="1">
    <location>
        <begin position="1"/>
        <end position="21"/>
    </location>
</feature>
<keyword evidence="1" id="KW-0732">Signal</keyword>
<evidence type="ECO:0000256" key="1">
    <source>
        <dbReference type="SAM" id="SignalP"/>
    </source>
</evidence>
<proteinExistence type="predicted"/>
<keyword evidence="3" id="KW-1185">Reference proteome</keyword>